<name>A0ABP7D116_9MICC</name>
<feature type="domain" description="Methyltransferase" evidence="1">
    <location>
        <begin position="138"/>
        <end position="202"/>
    </location>
</feature>
<dbReference type="Pfam" id="PF18096">
    <property type="entry name" value="Thump_like"/>
    <property type="match status" value="1"/>
</dbReference>
<evidence type="ECO:0000259" key="1">
    <source>
        <dbReference type="Pfam" id="PF13649"/>
    </source>
</evidence>
<evidence type="ECO:0000313" key="4">
    <source>
        <dbReference type="Proteomes" id="UP001501536"/>
    </source>
</evidence>
<sequence>MQASGPVRALPGRGEAAELSAARLETMASTPAAEQSTENLMPVLSPEGFGLLSSLAPEAAATDRAALELNLSLRKTGHDPEVVTAVVHQARLRALAKTKLGPFAEHMILTRAGLEQATRMNVAALHARRYVEAGFTRVADLGCGLGSDAMAMASLELDVTAVELDETTAAAATMNLMPWPNARVVNADAEGFDVSGFDAVWLDPARRTTTTSGTSRIFDPEAFSPPLSFVEALADAGKPVGVKLGPGIPHESVPADCEAQWVSVGGAVTEATLWFGSLRRNGVRRAALVVGGHGAAELTSETDAAEAARARGTRPTGDVEGYLYEPDGAVIRAGLVEQVVDAVGGHLLDPHIAYFCAPEAVETPFARAYRVLDVKPYNVKALRAWVKAAGIGVLDIKKRGLDVTPEELRRVLLAGAGKKAKKKATLVLTRIGDSRYAIEVEPV</sequence>
<dbReference type="InterPro" id="IPR041497">
    <property type="entry name" value="Thump-like"/>
</dbReference>
<dbReference type="SUPFAM" id="SSF53335">
    <property type="entry name" value="S-adenosyl-L-methionine-dependent methyltransferases"/>
    <property type="match status" value="1"/>
</dbReference>
<keyword evidence="3" id="KW-0689">Ribosomal protein</keyword>
<dbReference type="Pfam" id="PF13649">
    <property type="entry name" value="Methyltransf_25"/>
    <property type="match status" value="1"/>
</dbReference>
<feature type="domain" description="THUMP-like" evidence="2">
    <location>
        <begin position="366"/>
        <end position="441"/>
    </location>
</feature>
<gene>
    <name evidence="3" type="ORF">GCM10022377_08580</name>
</gene>
<organism evidence="3 4">
    <name type="scientific">Zhihengliuella alba</name>
    <dbReference type="NCBI Taxonomy" id="547018"/>
    <lineage>
        <taxon>Bacteria</taxon>
        <taxon>Bacillati</taxon>
        <taxon>Actinomycetota</taxon>
        <taxon>Actinomycetes</taxon>
        <taxon>Micrococcales</taxon>
        <taxon>Micrococcaceae</taxon>
        <taxon>Zhihengliuella</taxon>
    </lineage>
</organism>
<proteinExistence type="predicted"/>
<reference evidence="4" key="1">
    <citation type="journal article" date="2019" name="Int. J. Syst. Evol. Microbiol.">
        <title>The Global Catalogue of Microorganisms (GCM) 10K type strain sequencing project: providing services to taxonomists for standard genome sequencing and annotation.</title>
        <authorList>
            <consortium name="The Broad Institute Genomics Platform"/>
            <consortium name="The Broad Institute Genome Sequencing Center for Infectious Disease"/>
            <person name="Wu L."/>
            <person name="Ma J."/>
        </authorList>
    </citation>
    <scope>NUCLEOTIDE SEQUENCE [LARGE SCALE GENOMIC DNA]</scope>
    <source>
        <strain evidence="4">JCM 16961</strain>
    </source>
</reference>
<dbReference type="GO" id="GO:0008168">
    <property type="term" value="F:methyltransferase activity"/>
    <property type="evidence" value="ECO:0007669"/>
    <property type="project" value="UniProtKB-KW"/>
</dbReference>
<dbReference type="GO" id="GO:0005840">
    <property type="term" value="C:ribosome"/>
    <property type="evidence" value="ECO:0007669"/>
    <property type="project" value="UniProtKB-KW"/>
</dbReference>
<dbReference type="InterPro" id="IPR041698">
    <property type="entry name" value="Methyltransf_25"/>
</dbReference>
<dbReference type="EMBL" id="BAABCJ010000001">
    <property type="protein sequence ID" value="GAA3697962.1"/>
    <property type="molecule type" value="Genomic_DNA"/>
</dbReference>
<protein>
    <submittedName>
        <fullName evidence="3">50S ribosomal protein L11 methyltransferase</fullName>
    </submittedName>
</protein>
<evidence type="ECO:0000259" key="2">
    <source>
        <dbReference type="Pfam" id="PF18096"/>
    </source>
</evidence>
<dbReference type="GO" id="GO:0032259">
    <property type="term" value="P:methylation"/>
    <property type="evidence" value="ECO:0007669"/>
    <property type="project" value="UniProtKB-KW"/>
</dbReference>
<keyword evidence="3" id="KW-0489">Methyltransferase</keyword>
<dbReference type="Proteomes" id="UP001501536">
    <property type="component" value="Unassembled WGS sequence"/>
</dbReference>
<dbReference type="InterPro" id="IPR029063">
    <property type="entry name" value="SAM-dependent_MTases_sf"/>
</dbReference>
<keyword evidence="4" id="KW-1185">Reference proteome</keyword>
<evidence type="ECO:0000313" key="3">
    <source>
        <dbReference type="EMBL" id="GAA3697962.1"/>
    </source>
</evidence>
<accession>A0ABP7D116</accession>
<dbReference type="CDD" id="cd02440">
    <property type="entry name" value="AdoMet_MTases"/>
    <property type="match status" value="1"/>
</dbReference>
<keyword evidence="3" id="KW-0808">Transferase</keyword>
<dbReference type="Gene3D" id="3.40.50.150">
    <property type="entry name" value="Vaccinia Virus protein VP39"/>
    <property type="match status" value="1"/>
</dbReference>
<keyword evidence="3" id="KW-0687">Ribonucleoprotein</keyword>
<comment type="caution">
    <text evidence="3">The sequence shown here is derived from an EMBL/GenBank/DDBJ whole genome shotgun (WGS) entry which is preliminary data.</text>
</comment>